<reference evidence="2" key="1">
    <citation type="journal article" date="2021" name="Open Biol.">
        <title>Shared evolutionary footprints suggest mitochondrial oxidative damage underlies multiple complex I losses in fungi.</title>
        <authorList>
            <person name="Schikora-Tamarit M.A."/>
            <person name="Marcet-Houben M."/>
            <person name="Nosek J."/>
            <person name="Gabaldon T."/>
        </authorList>
    </citation>
    <scope>NUCLEOTIDE SEQUENCE</scope>
    <source>
        <strain evidence="2">CBS2887</strain>
    </source>
</reference>
<reference evidence="2" key="2">
    <citation type="submission" date="2021-01" db="EMBL/GenBank/DDBJ databases">
        <authorList>
            <person name="Schikora-Tamarit M.A."/>
        </authorList>
    </citation>
    <scope>NUCLEOTIDE SEQUENCE</scope>
    <source>
        <strain evidence="2">CBS2887</strain>
    </source>
</reference>
<dbReference type="EMBL" id="JAEUBG010004155">
    <property type="protein sequence ID" value="KAH3681914.1"/>
    <property type="molecule type" value="Genomic_DNA"/>
</dbReference>
<feature type="transmembrane region" description="Helical" evidence="1">
    <location>
        <begin position="54"/>
        <end position="77"/>
    </location>
</feature>
<dbReference type="AlphaFoldDB" id="A0A9P8Q359"/>
<dbReference type="Proteomes" id="UP000774326">
    <property type="component" value="Unassembled WGS sequence"/>
</dbReference>
<keyword evidence="3" id="KW-1185">Reference proteome</keyword>
<keyword evidence="1" id="KW-1133">Transmembrane helix</keyword>
<evidence type="ECO:0000313" key="2">
    <source>
        <dbReference type="EMBL" id="KAH3681914.1"/>
    </source>
</evidence>
<name>A0A9P8Q359_WICPI</name>
<evidence type="ECO:0000313" key="3">
    <source>
        <dbReference type="Proteomes" id="UP000774326"/>
    </source>
</evidence>
<comment type="caution">
    <text evidence="2">The sequence shown here is derived from an EMBL/GenBank/DDBJ whole genome shotgun (WGS) entry which is preliminary data.</text>
</comment>
<proteinExistence type="predicted"/>
<protein>
    <submittedName>
        <fullName evidence="2">Uncharacterized protein</fullName>
    </submittedName>
</protein>
<keyword evidence="1" id="KW-0472">Membrane</keyword>
<organism evidence="2 3">
    <name type="scientific">Wickerhamomyces pijperi</name>
    <name type="common">Yeast</name>
    <name type="synonym">Pichia pijperi</name>
    <dbReference type="NCBI Taxonomy" id="599730"/>
    <lineage>
        <taxon>Eukaryota</taxon>
        <taxon>Fungi</taxon>
        <taxon>Dikarya</taxon>
        <taxon>Ascomycota</taxon>
        <taxon>Saccharomycotina</taxon>
        <taxon>Saccharomycetes</taxon>
        <taxon>Phaffomycetales</taxon>
        <taxon>Wickerhamomycetaceae</taxon>
        <taxon>Wickerhamomyces</taxon>
    </lineage>
</organism>
<gene>
    <name evidence="2" type="ORF">WICPIJ_007110</name>
</gene>
<accession>A0A9P8Q359</accession>
<sequence>MDHWELEVLDLLDLLFVVSENTIVFIQEFQSGVWQVHDEMGYLLWNDDFVFGDLIFLFASSLSGLILDGAVLLLNVVQQSLVGLSNDDSTILVNALDEVTNLILGDILRHVLVTFRVQIVSKDNDSLLTSWDGKGTNTGHDIDDEITFVEGLNQTFVFRVQS</sequence>
<keyword evidence="1" id="KW-0812">Transmembrane</keyword>
<evidence type="ECO:0000256" key="1">
    <source>
        <dbReference type="SAM" id="Phobius"/>
    </source>
</evidence>